<dbReference type="AlphaFoldDB" id="N1PJA2"/>
<reference evidence="1" key="2">
    <citation type="submission" date="2012-09" db="EMBL/GenBank/DDBJ databases">
        <title>The Genomes of the Fungal Plant Pathogens Cladosporium fulvum and Dothistroma septosporum Reveal Adaptation to Different Hosts and Lifestyles but also Signatures of Common Ancestry.</title>
        <authorList>
            <consortium name="DOE Joint Genome Institute"/>
            <person name="de Wit P.J.G.M."/>
            <person name="van der Burgt A."/>
            <person name="Okmen B."/>
            <person name="Stergiopoulos I."/>
            <person name="Abd-Elsalam K."/>
            <person name="Aerts A.L."/>
            <person name="Bahkali A.H.A."/>
            <person name="Beenen H.G."/>
            <person name="Chettri P."/>
            <person name="Cox M.P."/>
            <person name="Datema E."/>
            <person name="de Vries R.P."/>
            <person name="Dhillon B."/>
            <person name="Ganley A.R."/>
            <person name="Griffiths S."/>
            <person name="Guo Y."/>
            <person name="Hamelin R.C."/>
            <person name="Henrissat B."/>
            <person name="Kabir M.S."/>
            <person name="Jashni M.K."/>
            <person name="Kema G."/>
            <person name="Klaubauf S."/>
            <person name="Lapidus A."/>
            <person name="Levasseur A."/>
            <person name="Lindquist E."/>
            <person name="Mehrabi R."/>
            <person name="Ohm R.A."/>
            <person name="Owen T.J."/>
            <person name="Salamov A."/>
            <person name="Schwelm A."/>
            <person name="Schijlen E."/>
            <person name="Sun H."/>
            <person name="den Burg H.A."/>
            <person name="van Ham R.C.H.J."/>
            <person name="Zhang S."/>
            <person name="Goodwin S.B."/>
            <person name="Grigoriev I.V."/>
            <person name="Collemare J."/>
            <person name="Bradshaw R.E."/>
        </authorList>
    </citation>
    <scope>NUCLEOTIDE SEQUENCE</scope>
    <source>
        <strain evidence="1">NZE10</strain>
    </source>
</reference>
<dbReference type="HOGENOM" id="CLU_1013928_0_0_1"/>
<evidence type="ECO:0000313" key="2">
    <source>
        <dbReference type="Proteomes" id="UP000016933"/>
    </source>
</evidence>
<dbReference type="Proteomes" id="UP000016933">
    <property type="component" value="Unassembled WGS sequence"/>
</dbReference>
<dbReference type="Gene3D" id="1.25.40.20">
    <property type="entry name" value="Ankyrin repeat-containing domain"/>
    <property type="match status" value="1"/>
</dbReference>
<dbReference type="SUPFAM" id="SSF48403">
    <property type="entry name" value="Ankyrin repeat"/>
    <property type="match status" value="1"/>
</dbReference>
<feature type="non-terminal residue" evidence="1">
    <location>
        <position position="275"/>
    </location>
</feature>
<dbReference type="EMBL" id="KB446542">
    <property type="protein sequence ID" value="EME41411.1"/>
    <property type="molecule type" value="Genomic_DNA"/>
</dbReference>
<evidence type="ECO:0000313" key="1">
    <source>
        <dbReference type="EMBL" id="EME41411.1"/>
    </source>
</evidence>
<sequence>MEPRMAEDDRREQLKRFLADSLPNGHSVFTVAIKEGHAGTVATIIEFCRVHLSSIDCLTRSGTIKKALLSAAATAPYMETVKILLKNGFNIASAQLFGSWSMEKDLVGLLEILLLEASIEERDVFPEWVVRNVVLRSPKESCALFVSYWQRQNRPFCPHLFSQSNGPSGLLHQAVVSRKHEVVEAILQHFPSLAATTDEHDRYPLYYVFRAESGRCIPDPEANSRDALVAALITEKTALQVDDIARQSQTQLHEFVLDLSRFDSTNMDFRSFVSC</sequence>
<protein>
    <recommendedName>
        <fullName evidence="3">Ankyrin repeat protein</fullName>
    </recommendedName>
</protein>
<organism evidence="1 2">
    <name type="scientific">Dothistroma septosporum (strain NZE10 / CBS 128990)</name>
    <name type="common">Red band needle blight fungus</name>
    <name type="synonym">Mycosphaerella pini</name>
    <dbReference type="NCBI Taxonomy" id="675120"/>
    <lineage>
        <taxon>Eukaryota</taxon>
        <taxon>Fungi</taxon>
        <taxon>Dikarya</taxon>
        <taxon>Ascomycota</taxon>
        <taxon>Pezizomycotina</taxon>
        <taxon>Dothideomycetes</taxon>
        <taxon>Dothideomycetidae</taxon>
        <taxon>Mycosphaerellales</taxon>
        <taxon>Mycosphaerellaceae</taxon>
        <taxon>Dothistroma</taxon>
    </lineage>
</organism>
<evidence type="ECO:0008006" key="3">
    <source>
        <dbReference type="Google" id="ProtNLM"/>
    </source>
</evidence>
<keyword evidence="2" id="KW-1185">Reference proteome</keyword>
<name>N1PJA2_DOTSN</name>
<proteinExistence type="predicted"/>
<reference evidence="1" key="1">
    <citation type="journal article" date="2012" name="PLoS Pathog.">
        <title>Diverse lifestyles and strategies of plant pathogenesis encoded in the genomes of eighteen Dothideomycetes fungi.</title>
        <authorList>
            <person name="Ohm R.A."/>
            <person name="Feau N."/>
            <person name="Henrissat B."/>
            <person name="Schoch C.L."/>
            <person name="Horwitz B.A."/>
            <person name="Barry K.W."/>
            <person name="Condon B.J."/>
            <person name="Copeland A.C."/>
            <person name="Dhillon B."/>
            <person name="Glaser F."/>
            <person name="Hesse C.N."/>
            <person name="Kosti I."/>
            <person name="LaButti K."/>
            <person name="Lindquist E.A."/>
            <person name="Lucas S."/>
            <person name="Salamov A.A."/>
            <person name="Bradshaw R.E."/>
            <person name="Ciuffetti L."/>
            <person name="Hamelin R.C."/>
            <person name="Kema G.H.J."/>
            <person name="Lawrence C."/>
            <person name="Scott J.A."/>
            <person name="Spatafora J.W."/>
            <person name="Turgeon B.G."/>
            <person name="de Wit P.J.G.M."/>
            <person name="Zhong S."/>
            <person name="Goodwin S.B."/>
            <person name="Grigoriev I.V."/>
        </authorList>
    </citation>
    <scope>NUCLEOTIDE SEQUENCE [LARGE SCALE GENOMIC DNA]</scope>
    <source>
        <strain evidence="1">NZE10</strain>
    </source>
</reference>
<dbReference type="InterPro" id="IPR036770">
    <property type="entry name" value="Ankyrin_rpt-contain_sf"/>
</dbReference>
<accession>N1PJA2</accession>
<gene>
    <name evidence="1" type="ORF">DOTSEDRAFT_90263</name>
</gene>